<dbReference type="Pfam" id="PF01297">
    <property type="entry name" value="ZnuA"/>
    <property type="match status" value="1"/>
</dbReference>
<dbReference type="PANTHER" id="PTHR42953">
    <property type="entry name" value="HIGH-AFFINITY ZINC UPTAKE SYSTEM PROTEIN ZNUA-RELATED"/>
    <property type="match status" value="1"/>
</dbReference>
<dbReference type="Gene3D" id="3.40.50.1980">
    <property type="entry name" value="Nitrogenase molybdenum iron protein domain"/>
    <property type="match status" value="2"/>
</dbReference>
<keyword evidence="5 7" id="KW-0732">Signal</keyword>
<evidence type="ECO:0000313" key="9">
    <source>
        <dbReference type="Proteomes" id="UP000018700"/>
    </source>
</evidence>
<dbReference type="GO" id="GO:0030001">
    <property type="term" value="P:metal ion transport"/>
    <property type="evidence" value="ECO:0007669"/>
    <property type="project" value="InterPro"/>
</dbReference>
<evidence type="ECO:0000256" key="4">
    <source>
        <dbReference type="ARBA" id="ARBA00022723"/>
    </source>
</evidence>
<dbReference type="InterPro" id="IPR006129">
    <property type="entry name" value="AdhesinB"/>
</dbReference>
<dbReference type="KEGG" id="efk:P856_596"/>
<keyword evidence="9" id="KW-1185">Reference proteome</keyword>
<dbReference type="InterPro" id="IPR050492">
    <property type="entry name" value="Bact_metal-bind_prot9"/>
</dbReference>
<dbReference type="HOGENOM" id="CLU_016838_1_1_5"/>
<dbReference type="PATRIC" id="fig|1401328.3.peg.590"/>
<evidence type="ECO:0000256" key="5">
    <source>
        <dbReference type="ARBA" id="ARBA00022729"/>
    </source>
</evidence>
<comment type="subcellular location">
    <subcellularLocation>
        <location evidence="1">Cell envelope</location>
    </subcellularLocation>
</comment>
<evidence type="ECO:0000256" key="3">
    <source>
        <dbReference type="ARBA" id="ARBA00022448"/>
    </source>
</evidence>
<dbReference type="InterPro" id="IPR006127">
    <property type="entry name" value="ZnuA-like"/>
</dbReference>
<dbReference type="AlphaFoldDB" id="V9TUI1"/>
<dbReference type="PANTHER" id="PTHR42953:SF1">
    <property type="entry name" value="METAL-BINDING PROTEIN HI_0362-RELATED"/>
    <property type="match status" value="1"/>
</dbReference>
<evidence type="ECO:0000256" key="1">
    <source>
        <dbReference type="ARBA" id="ARBA00004196"/>
    </source>
</evidence>
<dbReference type="PRINTS" id="PR00690">
    <property type="entry name" value="ADHESNFAMILY"/>
</dbReference>
<sequence length="298" mass="33088">MVYKKVFIFPVIFISLILYFSSSASAKVIDVVASFTIIADVVRNVGGNHVCVKSLVPANGDPHNFEPSPEDAKYVENSVVTFMNLDDFEVWFKRLVAATGINRKPVIVSRGINIQSFEKKGRIINDPHVWNSVANVLVWVDNIESALIKADPQDAIAIKANATAYRQQLKQLHFSIKARMLQIPKEQRVILTSHKAFGYYGSEYGVTFLAPLSPSNDNEASAADIAELIERVKSNHVKVYFFERSSNSRLLIQVANATGAKFGGELYSEALSESNGNASTYVEMMSYNTDRILQAISK</sequence>
<dbReference type="RefSeq" id="WP_025300685.1">
    <property type="nucleotide sequence ID" value="NZ_CP006745.1"/>
</dbReference>
<dbReference type="Proteomes" id="UP000018700">
    <property type="component" value="Chromosome"/>
</dbReference>
<name>V9TUI1_9PROT</name>
<dbReference type="SUPFAM" id="SSF53807">
    <property type="entry name" value="Helical backbone' metal receptor"/>
    <property type="match status" value="1"/>
</dbReference>
<dbReference type="STRING" id="1401328.P856_596"/>
<evidence type="ECO:0000256" key="2">
    <source>
        <dbReference type="ARBA" id="ARBA00011028"/>
    </source>
</evidence>
<evidence type="ECO:0000256" key="6">
    <source>
        <dbReference type="RuleBase" id="RU003512"/>
    </source>
</evidence>
<dbReference type="GO" id="GO:0007155">
    <property type="term" value="P:cell adhesion"/>
    <property type="evidence" value="ECO:0007669"/>
    <property type="project" value="InterPro"/>
</dbReference>
<dbReference type="EMBL" id="CP006745">
    <property type="protein sequence ID" value="AHC73807.1"/>
    <property type="molecule type" value="Genomic_DNA"/>
</dbReference>
<gene>
    <name evidence="8" type="primary">mntA</name>
    <name evidence="8" type="ORF">P856_596</name>
</gene>
<reference evidence="8 9" key="1">
    <citation type="journal article" date="2013" name="PLoS ONE">
        <title>Bacterial endosymbiosis in a chordate host: long-term co-evolution and conservation of secondary metabolism.</title>
        <authorList>
            <person name="Kwan J.C."/>
            <person name="Schmidt E.W."/>
        </authorList>
    </citation>
    <scope>NUCLEOTIDE SEQUENCE [LARGE SCALE GENOMIC DNA]</scope>
    <source>
        <strain evidence="9">faulkneri L5</strain>
    </source>
</reference>
<dbReference type="OrthoDB" id="9793396at2"/>
<dbReference type="eggNOG" id="COG0803">
    <property type="taxonomic scope" value="Bacteria"/>
</dbReference>
<dbReference type="PRINTS" id="PR00691">
    <property type="entry name" value="ADHESINB"/>
</dbReference>
<organism evidence="8 9">
    <name type="scientific">Candidatus Endolissoclinum faulkneri L5</name>
    <dbReference type="NCBI Taxonomy" id="1401328"/>
    <lineage>
        <taxon>Bacteria</taxon>
        <taxon>Pseudomonadati</taxon>
        <taxon>Pseudomonadota</taxon>
        <taxon>Alphaproteobacteria</taxon>
        <taxon>Rhodospirillales</taxon>
        <taxon>Rhodospirillaceae</taxon>
        <taxon>Candidatus Endolissoclinum</taxon>
    </lineage>
</organism>
<keyword evidence="4" id="KW-0479">Metal-binding</keyword>
<evidence type="ECO:0000313" key="8">
    <source>
        <dbReference type="EMBL" id="AHC73807.1"/>
    </source>
</evidence>
<keyword evidence="3 6" id="KW-0813">Transport</keyword>
<feature type="signal peptide" evidence="7">
    <location>
        <begin position="1"/>
        <end position="26"/>
    </location>
</feature>
<feature type="chain" id="PRO_5004782140" evidence="7">
    <location>
        <begin position="27"/>
        <end position="298"/>
    </location>
</feature>
<proteinExistence type="inferred from homology"/>
<protein>
    <submittedName>
        <fullName evidence="8">MntA</fullName>
    </submittedName>
</protein>
<dbReference type="GO" id="GO:0046872">
    <property type="term" value="F:metal ion binding"/>
    <property type="evidence" value="ECO:0007669"/>
    <property type="project" value="UniProtKB-KW"/>
</dbReference>
<accession>V9TUI1</accession>
<evidence type="ECO:0000256" key="7">
    <source>
        <dbReference type="SAM" id="SignalP"/>
    </source>
</evidence>
<dbReference type="InterPro" id="IPR006128">
    <property type="entry name" value="Lipoprotein_PsaA-like"/>
</dbReference>
<comment type="similarity">
    <text evidence="2 6">Belongs to the bacterial solute-binding protein 9 family.</text>
</comment>
<dbReference type="GO" id="GO:0030313">
    <property type="term" value="C:cell envelope"/>
    <property type="evidence" value="ECO:0007669"/>
    <property type="project" value="UniProtKB-SubCell"/>
</dbReference>